<dbReference type="InterPro" id="IPR004304">
    <property type="entry name" value="FmdA_AmdA"/>
</dbReference>
<evidence type="ECO:0000313" key="3">
    <source>
        <dbReference type="Proteomes" id="UP000008975"/>
    </source>
</evidence>
<dbReference type="Pfam" id="PF03069">
    <property type="entry name" value="FmdA_AmdA"/>
    <property type="match status" value="1"/>
</dbReference>
<organism evidence="2 3">
    <name type="scientific">Microbacterium testaceum (strain StLB037)</name>
    <dbReference type="NCBI Taxonomy" id="979556"/>
    <lineage>
        <taxon>Bacteria</taxon>
        <taxon>Bacillati</taxon>
        <taxon>Actinomycetota</taxon>
        <taxon>Actinomycetes</taxon>
        <taxon>Micrococcales</taxon>
        <taxon>Microbacteriaceae</taxon>
        <taxon>Microbacterium</taxon>
    </lineage>
</organism>
<dbReference type="PANTHER" id="PTHR31891">
    <property type="entry name" value="FORMAMIDASE C869.04-RELATED"/>
    <property type="match status" value="1"/>
</dbReference>
<name>E8N7N6_MICTS</name>
<evidence type="ECO:0000256" key="1">
    <source>
        <dbReference type="SAM" id="MobiDB-lite"/>
    </source>
</evidence>
<dbReference type="GO" id="GO:0016811">
    <property type="term" value="F:hydrolase activity, acting on carbon-nitrogen (but not peptide) bonds, in linear amides"/>
    <property type="evidence" value="ECO:0007669"/>
    <property type="project" value="InterPro"/>
</dbReference>
<reference key="2">
    <citation type="submission" date="2011-02" db="EMBL/GenBank/DDBJ databases">
        <title>Genome sequence of Microbacterium testaceum StLB037.</title>
        <authorList>
            <person name="Morohoshi T."/>
            <person name="Wang W.Z."/>
            <person name="Someya N."/>
            <person name="Ikeda T."/>
        </authorList>
    </citation>
    <scope>NUCLEOTIDE SEQUENCE</scope>
    <source>
        <strain>StLB037</strain>
    </source>
</reference>
<reference evidence="2 3" key="1">
    <citation type="journal article" date="2011" name="J. Bacteriol.">
        <title>Genome sequence of Microbacterium testaceum StLB037, an N-acylhomoserine lactone-degrading bacterium isolated from potato leaves.</title>
        <authorList>
            <person name="Morohoshi T."/>
            <person name="Wang W.-Z."/>
            <person name="Someya N."/>
            <person name="Ikeda T."/>
        </authorList>
    </citation>
    <scope>NUCLEOTIDE SEQUENCE [LARGE SCALE GENOMIC DNA]</scope>
    <source>
        <strain evidence="2 3">StLB037</strain>
    </source>
</reference>
<dbReference type="eggNOG" id="COG2421">
    <property type="taxonomic scope" value="Bacteria"/>
</dbReference>
<dbReference type="SUPFAM" id="SSF141130">
    <property type="entry name" value="Acetamidase/Formamidase-like"/>
    <property type="match status" value="1"/>
</dbReference>
<dbReference type="Proteomes" id="UP000008975">
    <property type="component" value="Chromosome"/>
</dbReference>
<dbReference type="PANTHER" id="PTHR31891:SF1">
    <property type="entry name" value="FORMAMIDASE C869.04-RELATED"/>
    <property type="match status" value="1"/>
</dbReference>
<dbReference type="HOGENOM" id="CLU_032013_2_0_11"/>
<protein>
    <submittedName>
        <fullName evidence="2">Predicted acetamidase/formamidase</fullName>
    </submittedName>
</protein>
<gene>
    <name evidence="2" type="ordered locus">MTES_1328</name>
</gene>
<dbReference type="KEGG" id="mts:MTES_1328"/>
<feature type="region of interest" description="Disordered" evidence="1">
    <location>
        <begin position="1"/>
        <end position="25"/>
    </location>
</feature>
<accession>E8N7N6</accession>
<dbReference type="STRING" id="979556.MTES_1328"/>
<evidence type="ECO:0000313" key="2">
    <source>
        <dbReference type="EMBL" id="BAJ74292.1"/>
    </source>
</evidence>
<dbReference type="Gene3D" id="3.10.28.20">
    <property type="entry name" value="Acetamidase/Formamidase-like domains"/>
    <property type="match status" value="1"/>
</dbReference>
<sequence length="455" mass="46817">MSGGEVSRAASEVPELGERTDPDVPVAASGVPELVEGTGHARSGGGFDRLSHHGRAPSGIPTPFPILQPGTGPIPGDHYLRATPETVLWGRLPCATDTPVLEIASGETVTIDTVSHEGILDDQGKDPAAYFSAHGVPRAQVLDDAVEIAASVLRDPRADGPHVVVGPVRVAGAHPGDLLKITVETLVPRVPYGVISNRHGKGALVGELPRGEHNVSVFSAVAEREGVLHGTLPLREGGDPLVAFPLAPFLGTMGVAVAGDERPHSVPPGTHGGNIDINLLVEGTALFLPVQVDGALAYVGDPHFAQGDGEVALTALEASLRATLRFEVVPAEAARAAFGEVVGPLVRTPEYLVPTGMDPDLDAAMRACVRSSLALLGGRWGMGEHLAYAYLSAATDFDISQVVDIVSGVHARIREADFAGVPAVEPEALASGTAAVSMPAPVDGAAANEQEGDVA</sequence>
<dbReference type="RefSeq" id="WP_013584417.1">
    <property type="nucleotide sequence ID" value="NC_015125.1"/>
</dbReference>
<dbReference type="EMBL" id="AP012052">
    <property type="protein sequence ID" value="BAJ74292.1"/>
    <property type="molecule type" value="Genomic_DNA"/>
</dbReference>
<dbReference type="Gene3D" id="2.60.120.580">
    <property type="entry name" value="Acetamidase/Formamidase-like domains"/>
    <property type="match status" value="2"/>
</dbReference>
<proteinExistence type="predicted"/>
<feature type="region of interest" description="Disordered" evidence="1">
    <location>
        <begin position="38"/>
        <end position="63"/>
    </location>
</feature>
<dbReference type="AlphaFoldDB" id="E8N7N6"/>